<dbReference type="PANTHER" id="PTHR11717">
    <property type="entry name" value="LOW MOLECULAR WEIGHT PROTEIN TYROSINE PHOSPHATASE"/>
    <property type="match status" value="1"/>
</dbReference>
<gene>
    <name evidence="6" type="ORF">ATL39_0292</name>
</gene>
<dbReference type="InterPro" id="IPR023485">
    <property type="entry name" value="Ptyr_pPase"/>
</dbReference>
<dbReference type="SMART" id="SM00226">
    <property type="entry name" value="LMWPc"/>
    <property type="match status" value="1"/>
</dbReference>
<dbReference type="AlphaFoldDB" id="A0A419V7R8"/>
<dbReference type="InterPro" id="IPR036196">
    <property type="entry name" value="Ptyr_pPase_sf"/>
</dbReference>
<evidence type="ECO:0000256" key="1">
    <source>
        <dbReference type="ARBA" id="ARBA00011063"/>
    </source>
</evidence>
<comment type="caution">
    <text evidence="6">The sequence shown here is derived from an EMBL/GenBank/DDBJ whole genome shotgun (WGS) entry which is preliminary data.</text>
</comment>
<name>A0A419V7R8_9BACL</name>
<keyword evidence="7" id="KW-1185">Reference proteome</keyword>
<dbReference type="PRINTS" id="PR00719">
    <property type="entry name" value="LMWPTPASE"/>
</dbReference>
<dbReference type="InterPro" id="IPR050438">
    <property type="entry name" value="LMW_PTPase"/>
</dbReference>
<evidence type="ECO:0000256" key="3">
    <source>
        <dbReference type="ARBA" id="ARBA00022912"/>
    </source>
</evidence>
<feature type="active site" description="Nucleophile" evidence="4">
    <location>
        <position position="8"/>
    </location>
</feature>
<evidence type="ECO:0000313" key="6">
    <source>
        <dbReference type="EMBL" id="RKD76080.1"/>
    </source>
</evidence>
<dbReference type="OrthoDB" id="9784339at2"/>
<sequence length="147" mass="16437">MKHVLFVCTGNTCRSPLAEALLLHKNEEEIEVRSAGVYAADGVPPSVETLEVLKEKNISYQETSNLLTKEMIDWADIVLTMTVSHKQAAAAMYPYAADRIYTLHEFALDDKGRDIMDPIGADTDVYRQTAAEIERLMDHAIPKIKSL</sequence>
<feature type="domain" description="Phosphotyrosine protein phosphatase I" evidence="5">
    <location>
        <begin position="2"/>
        <end position="143"/>
    </location>
</feature>
<dbReference type="CDD" id="cd16344">
    <property type="entry name" value="LMWPAP"/>
    <property type="match status" value="1"/>
</dbReference>
<dbReference type="PANTHER" id="PTHR11717:SF31">
    <property type="entry name" value="LOW MOLECULAR WEIGHT PROTEIN-TYROSINE-PHOSPHATASE ETP-RELATED"/>
    <property type="match status" value="1"/>
</dbReference>
<dbReference type="EMBL" id="RAPK01000006">
    <property type="protein sequence ID" value="RKD76080.1"/>
    <property type="molecule type" value="Genomic_DNA"/>
</dbReference>
<dbReference type="SUPFAM" id="SSF52788">
    <property type="entry name" value="Phosphotyrosine protein phosphatases I"/>
    <property type="match status" value="1"/>
</dbReference>
<organism evidence="6 7">
    <name type="scientific">Sinobaca qinghaiensis</name>
    <dbReference type="NCBI Taxonomy" id="342944"/>
    <lineage>
        <taxon>Bacteria</taxon>
        <taxon>Bacillati</taxon>
        <taxon>Bacillota</taxon>
        <taxon>Bacilli</taxon>
        <taxon>Bacillales</taxon>
        <taxon>Sporolactobacillaceae</taxon>
        <taxon>Sinobaca</taxon>
    </lineage>
</organism>
<proteinExistence type="inferred from homology"/>
<reference evidence="6 7" key="1">
    <citation type="submission" date="2018-09" db="EMBL/GenBank/DDBJ databases">
        <title>Genomic Encyclopedia of Archaeal and Bacterial Type Strains, Phase II (KMG-II): from individual species to whole genera.</title>
        <authorList>
            <person name="Goeker M."/>
        </authorList>
    </citation>
    <scope>NUCLEOTIDE SEQUENCE [LARGE SCALE GENOMIC DNA]</scope>
    <source>
        <strain evidence="6 7">DSM 17008</strain>
    </source>
</reference>
<evidence type="ECO:0000256" key="2">
    <source>
        <dbReference type="ARBA" id="ARBA00022801"/>
    </source>
</evidence>
<evidence type="ECO:0000259" key="5">
    <source>
        <dbReference type="SMART" id="SM00226"/>
    </source>
</evidence>
<keyword evidence="3" id="KW-0904">Protein phosphatase</keyword>
<dbReference type="Gene3D" id="3.40.50.2300">
    <property type="match status" value="1"/>
</dbReference>
<dbReference type="Proteomes" id="UP000285120">
    <property type="component" value="Unassembled WGS sequence"/>
</dbReference>
<dbReference type="Pfam" id="PF01451">
    <property type="entry name" value="LMWPc"/>
    <property type="match status" value="1"/>
</dbReference>
<dbReference type="GO" id="GO:0004725">
    <property type="term" value="F:protein tyrosine phosphatase activity"/>
    <property type="evidence" value="ECO:0007669"/>
    <property type="project" value="InterPro"/>
</dbReference>
<evidence type="ECO:0000256" key="4">
    <source>
        <dbReference type="PIRSR" id="PIRSR617867-1"/>
    </source>
</evidence>
<dbReference type="RefSeq" id="WP_120191501.1">
    <property type="nucleotide sequence ID" value="NZ_RAPK01000006.1"/>
</dbReference>
<dbReference type="InterPro" id="IPR017867">
    <property type="entry name" value="Tyr_phospatase_low_mol_wt"/>
</dbReference>
<feature type="active site" evidence="4">
    <location>
        <position position="14"/>
    </location>
</feature>
<feature type="active site" description="Proton donor" evidence="4">
    <location>
        <position position="117"/>
    </location>
</feature>
<accession>A0A419V7R8</accession>
<comment type="similarity">
    <text evidence="1">Belongs to the low molecular weight phosphotyrosine protein phosphatase family.</text>
</comment>
<keyword evidence="2" id="KW-0378">Hydrolase</keyword>
<evidence type="ECO:0000313" key="7">
    <source>
        <dbReference type="Proteomes" id="UP000285120"/>
    </source>
</evidence>
<protein>
    <submittedName>
        <fullName evidence="6">Protein-tyrosine phosphatase</fullName>
    </submittedName>
</protein>